<dbReference type="SMART" id="SM00477">
    <property type="entry name" value="NUC"/>
    <property type="match status" value="1"/>
</dbReference>
<dbReference type="InterPro" id="IPR052529">
    <property type="entry name" value="Bact_Transport_Assoc"/>
</dbReference>
<feature type="domain" description="DNA/RNA non-specific endonuclease/pyrophosphatase/phosphodiesterase" evidence="3">
    <location>
        <begin position="442"/>
        <end position="645"/>
    </location>
</feature>
<feature type="transmembrane region" description="Helical" evidence="1">
    <location>
        <begin position="342"/>
        <end position="361"/>
    </location>
</feature>
<dbReference type="GO" id="GO:0046872">
    <property type="term" value="F:metal ion binding"/>
    <property type="evidence" value="ECO:0007669"/>
    <property type="project" value="InterPro"/>
</dbReference>
<comment type="caution">
    <text evidence="4">The sequence shown here is derived from an EMBL/GenBank/DDBJ whole genome shotgun (WGS) entry which is preliminary data.</text>
</comment>
<protein>
    <submittedName>
        <fullName evidence="4">DUF418 domain-containing protein</fullName>
    </submittedName>
</protein>
<feature type="transmembrane region" description="Helical" evidence="1">
    <location>
        <begin position="276"/>
        <end position="297"/>
    </location>
</feature>
<dbReference type="InterPro" id="IPR007349">
    <property type="entry name" value="DUF418"/>
</dbReference>
<dbReference type="PANTHER" id="PTHR30590:SF2">
    <property type="entry name" value="INNER MEMBRANE PROTEIN"/>
    <property type="match status" value="1"/>
</dbReference>
<dbReference type="InterPro" id="IPR044925">
    <property type="entry name" value="His-Me_finger_sf"/>
</dbReference>
<dbReference type="SUPFAM" id="SSF54060">
    <property type="entry name" value="His-Me finger endonucleases"/>
    <property type="match status" value="1"/>
</dbReference>
<keyword evidence="1" id="KW-0812">Transmembrane</keyword>
<dbReference type="Pfam" id="PF04235">
    <property type="entry name" value="DUF418"/>
    <property type="match status" value="1"/>
</dbReference>
<accession>A0A9D9IF42</accession>
<dbReference type="Gene3D" id="3.40.570.10">
    <property type="entry name" value="Extracellular Endonuclease, subunit A"/>
    <property type="match status" value="1"/>
</dbReference>
<dbReference type="InterPro" id="IPR044929">
    <property type="entry name" value="DNA/RNA_non-sp_Endonuclease_sf"/>
</dbReference>
<dbReference type="InterPro" id="IPR001604">
    <property type="entry name" value="Endo_G_ENPP1-like_dom"/>
</dbReference>
<dbReference type="PANTHER" id="PTHR30590">
    <property type="entry name" value="INNER MEMBRANE PROTEIN"/>
    <property type="match status" value="1"/>
</dbReference>
<proteinExistence type="predicted"/>
<feature type="transmembrane region" description="Helical" evidence="1">
    <location>
        <begin position="57"/>
        <end position="80"/>
    </location>
</feature>
<dbReference type="InterPro" id="IPR020821">
    <property type="entry name" value="ENPP1-3/EXOG-like_nuc-like"/>
</dbReference>
<name>A0A9D9IF42_9BACT</name>
<dbReference type="GO" id="GO:0016787">
    <property type="term" value="F:hydrolase activity"/>
    <property type="evidence" value="ECO:0007669"/>
    <property type="project" value="InterPro"/>
</dbReference>
<evidence type="ECO:0000256" key="1">
    <source>
        <dbReference type="SAM" id="Phobius"/>
    </source>
</evidence>
<reference evidence="4" key="1">
    <citation type="submission" date="2020-10" db="EMBL/GenBank/DDBJ databases">
        <authorList>
            <person name="Gilroy R."/>
        </authorList>
    </citation>
    <scope>NUCLEOTIDE SEQUENCE</scope>
    <source>
        <strain evidence="4">B2-22910</strain>
    </source>
</reference>
<dbReference type="SMART" id="SM00892">
    <property type="entry name" value="Endonuclease_NS"/>
    <property type="match status" value="1"/>
</dbReference>
<evidence type="ECO:0000259" key="2">
    <source>
        <dbReference type="SMART" id="SM00477"/>
    </source>
</evidence>
<dbReference type="Proteomes" id="UP000823603">
    <property type="component" value="Unassembled WGS sequence"/>
</dbReference>
<dbReference type="Pfam" id="PF01223">
    <property type="entry name" value="Endonuclease_NS"/>
    <property type="match status" value="1"/>
</dbReference>
<keyword evidence="1" id="KW-0472">Membrane</keyword>
<feature type="transmembrane region" description="Helical" evidence="1">
    <location>
        <begin position="317"/>
        <end position="336"/>
    </location>
</feature>
<dbReference type="EMBL" id="JADIMB010000104">
    <property type="protein sequence ID" value="MBO8471562.1"/>
    <property type="molecule type" value="Genomic_DNA"/>
</dbReference>
<dbReference type="AlphaFoldDB" id="A0A9D9IF42"/>
<evidence type="ECO:0000313" key="5">
    <source>
        <dbReference type="Proteomes" id="UP000823603"/>
    </source>
</evidence>
<evidence type="ECO:0000259" key="3">
    <source>
        <dbReference type="SMART" id="SM00892"/>
    </source>
</evidence>
<organism evidence="4 5">
    <name type="scientific">Candidatus Cryptobacteroides faecavium</name>
    <dbReference type="NCBI Taxonomy" id="2840762"/>
    <lineage>
        <taxon>Bacteria</taxon>
        <taxon>Pseudomonadati</taxon>
        <taxon>Bacteroidota</taxon>
        <taxon>Bacteroidia</taxon>
        <taxon>Bacteroidales</taxon>
        <taxon>Candidatus Cryptobacteroides</taxon>
    </lineage>
</organism>
<feature type="transmembrane region" description="Helical" evidence="1">
    <location>
        <begin position="207"/>
        <end position="230"/>
    </location>
</feature>
<sequence>MAPTVTGSRRLDVVDALRGFALMAIVLLHNLEHYNLIGTPDSTPQWLASVDSAVMKSVFFLFAGKAYSIFSLLFGFSFYIQMRNAAARGEDFRLRFVWRMLLLMLFAQLHSVFYNGDILMLYAAVGLVLPLLCRLGDKALLAIAVICFLQPVEIGKVIYRCFNPDYVSTMQTAFLPYAERSCRVLEEGNFLQAVASNLTDGQLYTNLWQIGAGRVFMVLGLFISGMLLGRRGLFEKSERQSAFWKRVLAVSIPATALMYLVKSQVEPGADASLDLIIYSLTSLFFTGFWVSLFILLWNRADGYRFQRAAIPYGRMSLTNYIGQSVIGGTIYYGYGLSLYDDTGATACLLIAVLILAVQFWFSRKWLSAHRQGPLEYIWKKLTWIRCKATPEAAAAVTAVLLSSALAAPARAQAVESSDGRRWADMYELPAFAQAKGQEKVVRREAYTVSFNPQLRIPNWVAWILTKERLDSKVAARPDSDAFVPDPAIKGCPDRQYNYKEYRYERGHICPAADNRWSHTAMKTCFYMSNICPMSVALNHNSWNDVEEKSRAWAQKQYPGTTVYVVGGIVRSSVGKGGKGIPSHVGMEADIAVPFKLFKALLRNDPETGWTAIGYIFDQRGNVETATIDSIEALTGFDLFHNLPDRIESRVEAADGTPHWTGSKDIGN</sequence>
<evidence type="ECO:0000313" key="4">
    <source>
        <dbReference type="EMBL" id="MBO8471562.1"/>
    </source>
</evidence>
<reference evidence="4" key="2">
    <citation type="journal article" date="2021" name="PeerJ">
        <title>Extensive microbial diversity within the chicken gut microbiome revealed by metagenomics and culture.</title>
        <authorList>
            <person name="Gilroy R."/>
            <person name="Ravi A."/>
            <person name="Getino M."/>
            <person name="Pursley I."/>
            <person name="Horton D.L."/>
            <person name="Alikhan N.F."/>
            <person name="Baker D."/>
            <person name="Gharbi K."/>
            <person name="Hall N."/>
            <person name="Watson M."/>
            <person name="Adriaenssens E.M."/>
            <person name="Foster-Nyarko E."/>
            <person name="Jarju S."/>
            <person name="Secka A."/>
            <person name="Antonio M."/>
            <person name="Oren A."/>
            <person name="Chaudhuri R.R."/>
            <person name="La Ragione R."/>
            <person name="Hildebrand F."/>
            <person name="Pallen M.J."/>
        </authorList>
    </citation>
    <scope>NUCLEOTIDE SEQUENCE</scope>
    <source>
        <strain evidence="4">B2-22910</strain>
    </source>
</reference>
<dbReference type="GO" id="GO:0003676">
    <property type="term" value="F:nucleic acid binding"/>
    <property type="evidence" value="ECO:0007669"/>
    <property type="project" value="InterPro"/>
</dbReference>
<feature type="transmembrane region" description="Helical" evidence="1">
    <location>
        <begin position="242"/>
        <end position="261"/>
    </location>
</feature>
<gene>
    <name evidence="4" type="ORF">IAB82_07195</name>
</gene>
<feature type="domain" description="ENPP1-3/EXOG-like endonuclease/phosphodiesterase" evidence="2">
    <location>
        <begin position="443"/>
        <end position="645"/>
    </location>
</feature>
<keyword evidence="1" id="KW-1133">Transmembrane helix</keyword>